<gene>
    <name evidence="3" type="ORF">CF165_40165</name>
</gene>
<name>A0A229SQQ6_9PSEU</name>
<dbReference type="EMBL" id="NMUL01000051">
    <property type="protein sequence ID" value="OXM61001.1"/>
    <property type="molecule type" value="Genomic_DNA"/>
</dbReference>
<dbReference type="RefSeq" id="WP_093952818.1">
    <property type="nucleotide sequence ID" value="NZ_NMUL01000051.1"/>
</dbReference>
<organism evidence="3 4">
    <name type="scientific">Amycolatopsis vastitatis</name>
    <dbReference type="NCBI Taxonomy" id="1905142"/>
    <lineage>
        <taxon>Bacteria</taxon>
        <taxon>Bacillati</taxon>
        <taxon>Actinomycetota</taxon>
        <taxon>Actinomycetes</taxon>
        <taxon>Pseudonocardiales</taxon>
        <taxon>Pseudonocardiaceae</taxon>
        <taxon>Amycolatopsis</taxon>
    </lineage>
</organism>
<dbReference type="OrthoDB" id="9803968at2"/>
<dbReference type="InterPro" id="IPR045851">
    <property type="entry name" value="AMP-bd_C_sf"/>
</dbReference>
<evidence type="ECO:0000313" key="4">
    <source>
        <dbReference type="Proteomes" id="UP000215199"/>
    </source>
</evidence>
<dbReference type="PANTHER" id="PTHR43767">
    <property type="entry name" value="LONG-CHAIN-FATTY-ACID--COA LIGASE"/>
    <property type="match status" value="1"/>
</dbReference>
<evidence type="ECO:0000259" key="2">
    <source>
        <dbReference type="Pfam" id="PF13193"/>
    </source>
</evidence>
<dbReference type="InterPro" id="IPR020845">
    <property type="entry name" value="AMP-binding_CS"/>
</dbReference>
<evidence type="ECO:0000313" key="3">
    <source>
        <dbReference type="EMBL" id="OXM61001.1"/>
    </source>
</evidence>
<feature type="domain" description="AMP-binding enzyme C-terminal" evidence="2">
    <location>
        <begin position="415"/>
        <end position="490"/>
    </location>
</feature>
<dbReference type="SUPFAM" id="SSF56801">
    <property type="entry name" value="Acetyl-CoA synthetase-like"/>
    <property type="match status" value="1"/>
</dbReference>
<dbReference type="Gene3D" id="3.40.50.12780">
    <property type="entry name" value="N-terminal domain of ligase-like"/>
    <property type="match status" value="1"/>
</dbReference>
<dbReference type="InterPro" id="IPR025110">
    <property type="entry name" value="AMP-bd_C"/>
</dbReference>
<comment type="caution">
    <text evidence="3">The sequence shown here is derived from an EMBL/GenBank/DDBJ whole genome shotgun (WGS) entry which is preliminary data.</text>
</comment>
<evidence type="ECO:0000259" key="1">
    <source>
        <dbReference type="Pfam" id="PF00501"/>
    </source>
</evidence>
<keyword evidence="4" id="KW-1185">Reference proteome</keyword>
<dbReference type="PANTHER" id="PTHR43767:SF10">
    <property type="entry name" value="SURFACTIN SYNTHASE SUBUNIT 1"/>
    <property type="match status" value="1"/>
</dbReference>
<dbReference type="InterPro" id="IPR050237">
    <property type="entry name" value="ATP-dep_AMP-bd_enzyme"/>
</dbReference>
<proteinExistence type="predicted"/>
<dbReference type="InterPro" id="IPR000873">
    <property type="entry name" value="AMP-dep_synth/lig_dom"/>
</dbReference>
<dbReference type="Proteomes" id="UP000215199">
    <property type="component" value="Unassembled WGS sequence"/>
</dbReference>
<evidence type="ECO:0008006" key="5">
    <source>
        <dbReference type="Google" id="ProtNLM"/>
    </source>
</evidence>
<dbReference type="InterPro" id="IPR042099">
    <property type="entry name" value="ANL_N_sf"/>
</dbReference>
<reference evidence="4" key="1">
    <citation type="submission" date="2017-07" db="EMBL/GenBank/DDBJ databases">
        <title>Comparative genome mining reveals phylogenetic distribution patterns of secondary metabolites in Amycolatopsis.</title>
        <authorList>
            <person name="Adamek M."/>
            <person name="Alanjary M."/>
            <person name="Sales-Ortells H."/>
            <person name="Goodfellow M."/>
            <person name="Bull A.T."/>
            <person name="Kalinowski J."/>
            <person name="Ziemert N."/>
        </authorList>
    </citation>
    <scope>NUCLEOTIDE SEQUENCE [LARGE SCALE GENOMIC DNA]</scope>
    <source>
        <strain evidence="4">H5</strain>
    </source>
</reference>
<sequence>MSVSASTWSEAIRSAAKLYPDRIAVVTDGTPWTYAEIDDYSSRAANFLLEEGLHPGDRVATLMYNDVNHLMLLLGCAKAGLVLMPINRRLNAVELEQVLRLADPHLVVHDPEFADSVSAFFAGHAGRRLLPRAMGGRTLADAITSRSSADPGVRVSPTDIQVIHFTSGTTGTPKGVCRTYASNISVSRDTLAAIPQDENSVWAFEFSFTSASFWGIGAQVWLVGGTLRLSRKFDAPEMLEALRTTVTHAVLGPTMWEMLRQAAQSRSLHSKTLKAGFWGGMPIRRSSAERLVEWLGVPFGSAYGLTEAPCLTWNAGDDARKAPTAVGRPGRSTRIRVVGAQGEDLTDGGLGEILVKSDVTASAYFNAPELTSETFGPEWLATGDMGEFDAAGRLHVLDRSKDLIISGGENIYPAEIEAVISQLAVVQEVCVLGVPDDRWGEVPAAIVRPVAGAAIAPDAVLEHCTARLARYKIPKLVGVVAEIPKGDLGKFEKKKILADLGSYFPTDVGIAT</sequence>
<dbReference type="PROSITE" id="PS00455">
    <property type="entry name" value="AMP_BINDING"/>
    <property type="match status" value="1"/>
</dbReference>
<feature type="domain" description="AMP-dependent synthetase/ligase" evidence="1">
    <location>
        <begin position="14"/>
        <end position="365"/>
    </location>
</feature>
<dbReference type="Gene3D" id="3.30.300.30">
    <property type="match status" value="1"/>
</dbReference>
<protein>
    <recommendedName>
        <fullName evidence="5">AMP-dependent synthetase</fullName>
    </recommendedName>
</protein>
<dbReference type="Pfam" id="PF00501">
    <property type="entry name" value="AMP-binding"/>
    <property type="match status" value="1"/>
</dbReference>
<accession>A0A229SQQ6</accession>
<dbReference type="Pfam" id="PF13193">
    <property type="entry name" value="AMP-binding_C"/>
    <property type="match status" value="1"/>
</dbReference>
<dbReference type="AlphaFoldDB" id="A0A229SQQ6"/>
<dbReference type="GO" id="GO:0016877">
    <property type="term" value="F:ligase activity, forming carbon-sulfur bonds"/>
    <property type="evidence" value="ECO:0007669"/>
    <property type="project" value="UniProtKB-ARBA"/>
</dbReference>